<protein>
    <submittedName>
        <fullName evidence="2">Uncharacterized protein</fullName>
    </submittedName>
</protein>
<evidence type="ECO:0000313" key="2">
    <source>
        <dbReference type="EMBL" id="MCZ4521251.1"/>
    </source>
</evidence>
<comment type="caution">
    <text evidence="2">The sequence shown here is derived from an EMBL/GenBank/DDBJ whole genome shotgun (WGS) entry which is preliminary data.</text>
</comment>
<accession>A0ABT4MND1</accession>
<evidence type="ECO:0000313" key="3">
    <source>
        <dbReference type="Proteomes" id="UP001081071"/>
    </source>
</evidence>
<sequence>MTRHPHLRLGNRAQLPADEPMGGLIGATAAGNSPALGALAGSPGRLTRPTQLLAPGYGFLDGKQAKWG</sequence>
<dbReference type="EMBL" id="JAPWIJ010000010">
    <property type="protein sequence ID" value="MCZ4521251.1"/>
    <property type="molecule type" value="Genomic_DNA"/>
</dbReference>
<evidence type="ECO:0000256" key="1">
    <source>
        <dbReference type="SAM" id="MobiDB-lite"/>
    </source>
</evidence>
<dbReference type="RefSeq" id="WP_269607672.1">
    <property type="nucleotide sequence ID" value="NZ_JAPWIJ010000010.1"/>
</dbReference>
<organism evidence="2 3">
    <name type="scientific">Rhodococcus ruber</name>
    <dbReference type="NCBI Taxonomy" id="1830"/>
    <lineage>
        <taxon>Bacteria</taxon>
        <taxon>Bacillati</taxon>
        <taxon>Actinomycetota</taxon>
        <taxon>Actinomycetes</taxon>
        <taxon>Mycobacteriales</taxon>
        <taxon>Nocardiaceae</taxon>
        <taxon>Rhodococcus</taxon>
    </lineage>
</organism>
<dbReference type="Proteomes" id="UP001081071">
    <property type="component" value="Unassembled WGS sequence"/>
</dbReference>
<proteinExistence type="predicted"/>
<keyword evidence="3" id="KW-1185">Reference proteome</keyword>
<feature type="region of interest" description="Disordered" evidence="1">
    <location>
        <begin position="1"/>
        <end position="22"/>
    </location>
</feature>
<name>A0ABT4MND1_9NOCA</name>
<reference evidence="2" key="1">
    <citation type="submission" date="2022-12" db="EMBL/GenBank/DDBJ databases">
        <authorList>
            <person name="Krivoruchko A.V."/>
            <person name="Elkin A."/>
        </authorList>
    </citation>
    <scope>NUCLEOTIDE SEQUENCE</scope>
    <source>
        <strain evidence="2">IEGM 1391</strain>
    </source>
</reference>
<gene>
    <name evidence="2" type="ORF">O4220_22280</name>
</gene>